<proteinExistence type="predicted"/>
<evidence type="ECO:0000313" key="2">
    <source>
        <dbReference type="Proteomes" id="UP000177996"/>
    </source>
</evidence>
<accession>A0A1G2D8K0</accession>
<dbReference type="AlphaFoldDB" id="A0A1G2D8K0"/>
<name>A0A1G2D8K0_9BACT</name>
<evidence type="ECO:0000313" key="1">
    <source>
        <dbReference type="EMBL" id="OGZ09270.1"/>
    </source>
</evidence>
<protein>
    <submittedName>
        <fullName evidence="1">Uncharacterized protein</fullName>
    </submittedName>
</protein>
<sequence>MFVVVTLFLGNAFAATPVAEPKLQADIEQYLAKEISCTKYAGKVLVKKTYGPVIGGVVRKITVLTLNSEKVAQIDKAPQGTAYYVKSSSLGYWLAYTKSEVGEAIARLLSEIGLTQRQFLSCGK</sequence>
<reference evidence="1 2" key="1">
    <citation type="journal article" date="2016" name="Nat. Commun.">
        <title>Thousands of microbial genomes shed light on interconnected biogeochemical processes in an aquifer system.</title>
        <authorList>
            <person name="Anantharaman K."/>
            <person name="Brown C.T."/>
            <person name="Hug L.A."/>
            <person name="Sharon I."/>
            <person name="Castelle C.J."/>
            <person name="Probst A.J."/>
            <person name="Thomas B.C."/>
            <person name="Singh A."/>
            <person name="Wilkins M.J."/>
            <person name="Karaoz U."/>
            <person name="Brodie E.L."/>
            <person name="Williams K.H."/>
            <person name="Hubbard S.S."/>
            <person name="Banfield J.F."/>
        </authorList>
    </citation>
    <scope>NUCLEOTIDE SEQUENCE [LARGE SCALE GENOMIC DNA]</scope>
</reference>
<dbReference type="Proteomes" id="UP000177996">
    <property type="component" value="Unassembled WGS sequence"/>
</dbReference>
<gene>
    <name evidence="1" type="ORF">A3D65_05905</name>
</gene>
<organism evidence="1 2">
    <name type="scientific">Candidatus Lloydbacteria bacterium RIFCSPHIGHO2_02_FULL_50_13</name>
    <dbReference type="NCBI Taxonomy" id="1798661"/>
    <lineage>
        <taxon>Bacteria</taxon>
        <taxon>Candidatus Lloydiibacteriota</taxon>
    </lineage>
</organism>
<dbReference type="EMBL" id="MHLL01000022">
    <property type="protein sequence ID" value="OGZ09270.1"/>
    <property type="molecule type" value="Genomic_DNA"/>
</dbReference>
<comment type="caution">
    <text evidence="1">The sequence shown here is derived from an EMBL/GenBank/DDBJ whole genome shotgun (WGS) entry which is preliminary data.</text>
</comment>